<evidence type="ECO:0000313" key="9">
    <source>
        <dbReference type="EMBL" id="KAJ4148028.1"/>
    </source>
</evidence>
<feature type="domain" description="Major facilitator superfamily (MFS) profile" evidence="8">
    <location>
        <begin position="155"/>
        <end position="769"/>
    </location>
</feature>
<feature type="compositionally biased region" description="Low complexity" evidence="6">
    <location>
        <begin position="95"/>
        <end position="115"/>
    </location>
</feature>
<gene>
    <name evidence="9" type="ORF">LMH87_002517</name>
</gene>
<dbReference type="InterPro" id="IPR020846">
    <property type="entry name" value="MFS_dom"/>
</dbReference>
<feature type="transmembrane region" description="Helical" evidence="7">
    <location>
        <begin position="197"/>
        <end position="216"/>
    </location>
</feature>
<evidence type="ECO:0000313" key="10">
    <source>
        <dbReference type="Proteomes" id="UP001144673"/>
    </source>
</evidence>
<comment type="caution">
    <text evidence="9">The sequence shown here is derived from an EMBL/GenBank/DDBJ whole genome shotgun (WGS) entry which is preliminary data.</text>
</comment>
<protein>
    <recommendedName>
        <fullName evidence="8">Major facilitator superfamily (MFS) profile domain-containing protein</fullName>
    </recommendedName>
</protein>
<dbReference type="RefSeq" id="XP_056050969.1">
    <property type="nucleotide sequence ID" value="XM_056193986.1"/>
</dbReference>
<dbReference type="InterPro" id="IPR036259">
    <property type="entry name" value="MFS_trans_sf"/>
</dbReference>
<evidence type="ECO:0000256" key="3">
    <source>
        <dbReference type="ARBA" id="ARBA00022692"/>
    </source>
</evidence>
<feature type="compositionally biased region" description="Polar residues" evidence="6">
    <location>
        <begin position="443"/>
        <end position="457"/>
    </location>
</feature>
<dbReference type="GO" id="GO:0005886">
    <property type="term" value="C:plasma membrane"/>
    <property type="evidence" value="ECO:0007669"/>
    <property type="project" value="TreeGrafter"/>
</dbReference>
<dbReference type="GeneID" id="80889676"/>
<dbReference type="SUPFAM" id="SSF103473">
    <property type="entry name" value="MFS general substrate transporter"/>
    <property type="match status" value="1"/>
</dbReference>
<feature type="transmembrane region" description="Helical" evidence="7">
    <location>
        <begin position="606"/>
        <end position="630"/>
    </location>
</feature>
<dbReference type="FunFam" id="1.20.1250.20:FF:000396">
    <property type="entry name" value="MFS general substrate transporter"/>
    <property type="match status" value="1"/>
</dbReference>
<feature type="region of interest" description="Disordered" evidence="6">
    <location>
        <begin position="1"/>
        <end position="54"/>
    </location>
</feature>
<keyword evidence="3 7" id="KW-0812">Transmembrane</keyword>
<feature type="transmembrane region" description="Helical" evidence="7">
    <location>
        <begin position="562"/>
        <end position="586"/>
    </location>
</feature>
<dbReference type="Gene3D" id="1.20.1250.20">
    <property type="entry name" value="MFS general substrate transporter like domains"/>
    <property type="match status" value="1"/>
</dbReference>
<feature type="transmembrane region" description="Helical" evidence="7">
    <location>
        <begin position="280"/>
        <end position="303"/>
    </location>
</feature>
<comment type="subcellular location">
    <subcellularLocation>
        <location evidence="1">Membrane</location>
        <topology evidence="1">Multi-pass membrane protein</topology>
    </subcellularLocation>
</comment>
<feature type="region of interest" description="Disordered" evidence="6">
    <location>
        <begin position="81"/>
        <end position="141"/>
    </location>
</feature>
<feature type="transmembrane region" description="Helical" evidence="7">
    <location>
        <begin position="221"/>
        <end position="238"/>
    </location>
</feature>
<feature type="transmembrane region" description="Helical" evidence="7">
    <location>
        <begin position="714"/>
        <end position="734"/>
    </location>
</feature>
<evidence type="ECO:0000256" key="5">
    <source>
        <dbReference type="ARBA" id="ARBA00023136"/>
    </source>
</evidence>
<feature type="transmembrane region" description="Helical" evidence="7">
    <location>
        <begin position="250"/>
        <end position="273"/>
    </location>
</feature>
<dbReference type="PROSITE" id="PS50850">
    <property type="entry name" value="MFS"/>
    <property type="match status" value="1"/>
</dbReference>
<dbReference type="FunFam" id="1.20.1720.10:FF:000009">
    <property type="entry name" value="MFS multidrug transporter"/>
    <property type="match status" value="1"/>
</dbReference>
<feature type="transmembrane region" description="Helical" evidence="7">
    <location>
        <begin position="746"/>
        <end position="768"/>
    </location>
</feature>
<dbReference type="PANTHER" id="PTHR23502:SF4">
    <property type="entry name" value="MAJOR FACILITATOR SUPERFAMILY (MFS) PROFILE DOMAIN-CONTAINING PROTEIN-RELATED"/>
    <property type="match status" value="1"/>
</dbReference>
<feature type="transmembrane region" description="Helical" evidence="7">
    <location>
        <begin position="678"/>
        <end position="702"/>
    </location>
</feature>
<name>A0A9W8UJR1_AKAMU</name>
<feature type="transmembrane region" description="Helical" evidence="7">
    <location>
        <begin position="309"/>
        <end position="329"/>
    </location>
</feature>
<keyword evidence="10" id="KW-1185">Reference proteome</keyword>
<dbReference type="PANTHER" id="PTHR23502">
    <property type="entry name" value="MAJOR FACILITATOR SUPERFAMILY"/>
    <property type="match status" value="1"/>
</dbReference>
<keyword evidence="4 7" id="KW-1133">Transmembrane helix</keyword>
<sequence>MSSSDPSMDDEKPSGHGGRWGFGRLFGRGSAANDSDKEHPRTSKWSMGVLNDPDTVEVPGSVLLLAAHRNEPLGLRNMNARNSHSSIPTGFPVDMPMTPGGTRPMPVPGTPGKKSPLPPEEEKKTTENGEIILDPQPDDSVNDPLNWPSWRRDTALLTLGFYCMLGGGVTPIIAAGFTDVAQAYHVEAETVALTTGLYMMGLGVGSVFASPTAILFGKRPVYLASAILFIGTSLWAGWSPSFASLIAARVFQGIAVSPVECLPSATIAEIFFLHERAFRIGIYTLLLLGGKNLVPLVSAAIIGRFGWRWVFWIMAMIVGVAGVLLFLFVPETFWDRTPTRKTSNRPSFFRRLSSRYGPHKTPVPAPRISSERPHSPGAENRHHDLHVGFAPDTEHHAGESPGESPSHVHNKNLHVGFNDASEMEKQLDNRSPPESQQPTQPSITVSKPQKAAASSQPDADESLAISPASPSMSRQNAQDSSRLQTPNGRNSIGNSSSNDYFSGRNTADRESISSARLSAPPKIQQYTHNLRQQPAQSFVQQLKPYHGRLNGDKWHKVLLRPFVLFAYPAVLWSAVVYACSIGWLIVISETMAIIYRNPETYNFTALQTGLVYISPFVGGILGTGVAGKISDIIVKAMARRNGGLYEPEFRLVMAIPILITTCIGLMGFGWSAQIHNHWIVPTLFFGIVSFGCSLGSTTSITFCVDSYRQYAGEALVTLNFSKNVLHGLVFSLFFSHWLADDGPKMVYIWIGIIQLILLLSTVPLFIYGKRLRMWTVRKNFMEKL</sequence>
<dbReference type="Proteomes" id="UP001144673">
    <property type="component" value="Chromosome 3"/>
</dbReference>
<keyword evidence="5 7" id="KW-0472">Membrane</keyword>
<evidence type="ECO:0000256" key="1">
    <source>
        <dbReference type="ARBA" id="ARBA00004141"/>
    </source>
</evidence>
<evidence type="ECO:0000256" key="4">
    <source>
        <dbReference type="ARBA" id="ARBA00022989"/>
    </source>
</evidence>
<proteinExistence type="predicted"/>
<keyword evidence="2" id="KW-0813">Transport</keyword>
<feature type="compositionally biased region" description="Basic and acidic residues" evidence="6">
    <location>
        <begin position="369"/>
        <end position="398"/>
    </location>
</feature>
<feature type="transmembrane region" description="Helical" evidence="7">
    <location>
        <begin position="651"/>
        <end position="672"/>
    </location>
</feature>
<dbReference type="GO" id="GO:0022857">
    <property type="term" value="F:transmembrane transporter activity"/>
    <property type="evidence" value="ECO:0007669"/>
    <property type="project" value="InterPro"/>
</dbReference>
<dbReference type="Pfam" id="PF07690">
    <property type="entry name" value="MFS_1"/>
    <property type="match status" value="2"/>
</dbReference>
<feature type="compositionally biased region" description="Low complexity" evidence="6">
    <location>
        <begin position="487"/>
        <end position="498"/>
    </location>
</feature>
<feature type="region of interest" description="Disordered" evidence="6">
    <location>
        <begin position="339"/>
        <end position="515"/>
    </location>
</feature>
<evidence type="ECO:0000256" key="2">
    <source>
        <dbReference type="ARBA" id="ARBA00022448"/>
    </source>
</evidence>
<evidence type="ECO:0000256" key="7">
    <source>
        <dbReference type="SAM" id="Phobius"/>
    </source>
</evidence>
<feature type="compositionally biased region" description="Polar residues" evidence="6">
    <location>
        <begin position="468"/>
        <end position="486"/>
    </location>
</feature>
<accession>A0A9W8UJR1</accession>
<feature type="compositionally biased region" description="Low complexity" evidence="6">
    <location>
        <begin position="432"/>
        <end position="442"/>
    </location>
</feature>
<dbReference type="EMBL" id="JAJHUN010000010">
    <property type="protein sequence ID" value="KAJ4148028.1"/>
    <property type="molecule type" value="Genomic_DNA"/>
</dbReference>
<dbReference type="InterPro" id="IPR011701">
    <property type="entry name" value="MFS"/>
</dbReference>
<feature type="transmembrane region" description="Helical" evidence="7">
    <location>
        <begin position="155"/>
        <end position="177"/>
    </location>
</feature>
<dbReference type="AlphaFoldDB" id="A0A9W8UJR1"/>
<reference evidence="9" key="1">
    <citation type="journal article" date="2023" name="Access Microbiol">
        <title>De-novo genome assembly for Akanthomyces muscarius, a biocontrol agent of insect agricultural pests.</title>
        <authorList>
            <person name="Erdos Z."/>
            <person name="Studholme D.J."/>
            <person name="Raymond B."/>
            <person name="Sharma M."/>
        </authorList>
    </citation>
    <scope>NUCLEOTIDE SEQUENCE</scope>
    <source>
        <strain evidence="9">Ve6</strain>
    </source>
</reference>
<evidence type="ECO:0000259" key="8">
    <source>
        <dbReference type="PROSITE" id="PS50850"/>
    </source>
</evidence>
<dbReference type="Gene3D" id="1.20.1720.10">
    <property type="entry name" value="Multidrug resistance protein D"/>
    <property type="match status" value="1"/>
</dbReference>
<feature type="compositionally biased region" description="Gly residues" evidence="6">
    <location>
        <begin position="15"/>
        <end position="26"/>
    </location>
</feature>
<organism evidence="9 10">
    <name type="scientific">Akanthomyces muscarius</name>
    <name type="common">Entomopathogenic fungus</name>
    <name type="synonym">Lecanicillium muscarium</name>
    <dbReference type="NCBI Taxonomy" id="2231603"/>
    <lineage>
        <taxon>Eukaryota</taxon>
        <taxon>Fungi</taxon>
        <taxon>Dikarya</taxon>
        <taxon>Ascomycota</taxon>
        <taxon>Pezizomycotina</taxon>
        <taxon>Sordariomycetes</taxon>
        <taxon>Hypocreomycetidae</taxon>
        <taxon>Hypocreales</taxon>
        <taxon>Cordycipitaceae</taxon>
        <taxon>Akanthomyces</taxon>
    </lineage>
</organism>
<evidence type="ECO:0000256" key="6">
    <source>
        <dbReference type="SAM" id="MobiDB-lite"/>
    </source>
</evidence>
<dbReference type="KEGG" id="amus:LMH87_002517"/>